<dbReference type="InterPro" id="IPR045867">
    <property type="entry name" value="DNA-dir_RpoC_beta_prime"/>
</dbReference>
<evidence type="ECO:0000256" key="4">
    <source>
        <dbReference type="ARBA" id="ARBA00022478"/>
    </source>
</evidence>
<dbReference type="HOGENOM" id="CLU_000487_2_3_1"/>
<dbReference type="SMART" id="SM00663">
    <property type="entry name" value="RPOLA_N"/>
    <property type="match status" value="1"/>
</dbReference>
<dbReference type="InterPro" id="IPR042102">
    <property type="entry name" value="RNA_pol_Rpb1_3_sf"/>
</dbReference>
<dbReference type="InterPro" id="IPR000722">
    <property type="entry name" value="RNA_pol_asu"/>
</dbReference>
<dbReference type="InterPro" id="IPR047107">
    <property type="entry name" value="DNA-dir_RNA_pol1_lsu_C"/>
</dbReference>
<dbReference type="GeneID" id="19888137"/>
<sequence length="1945" mass="213564">MNISQPVSSEVESVEFTFLSPAEIEAVSVKRIENESTFDSMLNPVPGGLYDPALGSWGDSPCTTCNLNHLYCPGHPGHIKLPVPVYHTIFVDQVYHLLRSACLYCKGFRLPAKDLHKYMCKLRLLQHGLVHEAHIVGAIGEIDISDDLEASVSLELDGSEAEDDTSSIDNVTRKREKYVQLCLRGGRKTRRDIKKGKHEGTGQMRREVIKEFLSEVIKKRECASCNGISPTYRKDAFVKIFEKALSDKEKVKMAARNLKYGDAMSRLYQKTMAKKPQENGITHNSSEDEGEDESPSSQDVEMQDADEEETTTTNTSHSAAHQRYISPMEVHARLVELFNKEQELVSLLYNAKPPTKRTTKTTPDMFFITVLLVPPNRFRPEARTGDTEISEAPQNSLYKNILRANGKIAKLHSNVQNGSSDITALHHAWVELQESVNTLIDRNKSPVQGAAAKRAEDGIKQKLEKKEGLFRKNMMGKRVNYAARSVISPDPNIDTNEIGVPPVFAQKLTYPEPVTSHNFRDMQQAVINGVSKWPGAIAIEDENGQIVNLRNKSVDDRISLANQLLAPTNANAPKTKNKKVHRHMTNGDVVLMNRQPTLHKPSMMGHRVRVLPGEKTIRMHYANCNSYNADFDGDEMNMHFPQNEVARSEALQIADTDHQYLSGTAGKPLRGLIQDHLSVSIALCNRDTFFTKGDYHSLIYSALRPESGHILSERLELVPPAIIKPVHRWTGKQVITTILKNLKPASCSGLTMHGATQLKAEQWGTNSEEGVVLVKDGELVTGILDKSQIGQSSGGLVHAAHEAYGAAIASKLLSCLGRLLTRLLNMRAFSCGMDDLRLTEAGEKARLQALAQASDMGLKIASKYVSLPDNTDPTNNLLLERLEEVSREDKKQECLDLLMNEGSRDITAEVQKVCIPNGLEKPFPRNQMQAMTTSGAKGSRVNASLISCNLGQQVLEGRRVPLMVSGKTLPCFKPFETHIGSAGYIRSRFLTGIRPQEYYFHHMAGREGLIDTAVKTSRSGYLQRCIIKGLEGLMVSYDASVRDADGSVIQFLYGEDGLDVTKQKYLTNFDFILENVASEVVQLKYDTKVVETLTANRDAFMKYMKSAVKHAKSKGTTSKDPLIGSYNPTTNTFAMSELFYEAMSNYVKENKSGLIREKSSHKQAQNSAALTRKNAETLFALKYQRSLIEPGEAVGIVAGQSVGEPSTQMTLNTFHLAGHAATNVTQGIPRLREILMTASAVISTPSMKLHPLANISPDEAETFTKKISQTPLGYIVNDIAVEEQVGRGKIYNQAKIYKIKIKFFPSNEYCPTYAITVPEVMNSLESTLMRQIIALMKKEIKKRSGPSTGATPEIGVRSGVVEVASAETSAESRDDDDKDDDDGDDADATSAKQRANRGEEVSYGDNDDEDNAIQQAMVQDAEDESEDEQMNGVSNGAPAENGNKDDNVDDNMDDNKDDSEDDDMQSTSTARGERVKDTFNEVSDFKCDEKEGAWCSITIELDSNSPKLLMLNLVKSAVSKTMIREIRGVGACAYVKGAITASGVNLRAMQMFTDYIDPDKIETNDVAAVLAMYGVEACRGSIVRELSGIFGGHGISVDNRHLNLIADYMTRNGAFTAFSRMGLKGNVSPFTKMSFETTLAFLKDAVLDGDWDDLTTPSGRLVLGRLGKLGTAAYTGFTKTRYGAQGGDDSGGFMADGSQQGSQSGGKAYQDESLRPVTVKQVVEAEEGYSGGDFKIDGASAPQVTFVGQIRSVNAQATNITLKIDDGTGQIEVKKWIDGDKPEDPEAYELDSYVRVWGRLKSFSNKRHVGAHVIRPVDDFNEVNYHMLEATYVHLFFTRGPLGGAGGQQNGGGAHGDSMFVDGGAAYDGGASQNASKLTRCSPGAKKMFNFLSSAPGSNEGVDINIVTSSTGMSTRDVLTAADELLGQGLIYTTLNDETWAILEY</sequence>
<keyword evidence="11" id="KW-0539">Nucleus</keyword>
<dbReference type="CDD" id="cd01435">
    <property type="entry name" value="RNAP_I_RPA1_N"/>
    <property type="match status" value="1"/>
</dbReference>
<keyword evidence="5 13" id="KW-0808">Transferase</keyword>
<dbReference type="SUPFAM" id="SSF50249">
    <property type="entry name" value="Nucleic acid-binding proteins"/>
    <property type="match status" value="1"/>
</dbReference>
<evidence type="ECO:0000313" key="17">
    <source>
        <dbReference type="Proteomes" id="UP000002762"/>
    </source>
</evidence>
<keyword evidence="7" id="KW-0479">Metal-binding</keyword>
<dbReference type="FunFam" id="3.30.1490.180:FF:000003">
    <property type="entry name" value="DNA-directed RNA polymerase subunit"/>
    <property type="match status" value="1"/>
</dbReference>
<feature type="region of interest" description="Disordered" evidence="14">
    <location>
        <begin position="272"/>
        <end position="322"/>
    </location>
</feature>
<dbReference type="FunFam" id="1.10.274.100:FF:000006">
    <property type="entry name" value="DNA-directed RNA polymerase subunit"/>
    <property type="match status" value="1"/>
</dbReference>
<dbReference type="Gene3D" id="3.30.70.2850">
    <property type="match status" value="1"/>
</dbReference>
<dbReference type="GO" id="GO:0046872">
    <property type="term" value="F:metal ion binding"/>
    <property type="evidence" value="ECO:0007669"/>
    <property type="project" value="UniProtKB-KW"/>
</dbReference>
<dbReference type="InParanoid" id="J4KNH5"/>
<evidence type="ECO:0000256" key="7">
    <source>
        <dbReference type="ARBA" id="ARBA00022723"/>
    </source>
</evidence>
<dbReference type="Pfam" id="PF05000">
    <property type="entry name" value="RNA_pol_Rpb1_4"/>
    <property type="match status" value="1"/>
</dbReference>
<feature type="compositionally biased region" description="Acidic residues" evidence="14">
    <location>
        <begin position="301"/>
        <end position="310"/>
    </location>
</feature>
<evidence type="ECO:0000256" key="14">
    <source>
        <dbReference type="SAM" id="MobiDB-lite"/>
    </source>
</evidence>
<dbReference type="GO" id="GO:0005662">
    <property type="term" value="C:DNA replication factor A complex"/>
    <property type="evidence" value="ECO:0007669"/>
    <property type="project" value="EnsemblFungi"/>
</dbReference>
<dbReference type="InterPro" id="IPR036390">
    <property type="entry name" value="WH_DNA-bd_sf"/>
</dbReference>
<evidence type="ECO:0000313" key="16">
    <source>
        <dbReference type="EMBL" id="EJP65714.1"/>
    </source>
</evidence>
<evidence type="ECO:0000256" key="12">
    <source>
        <dbReference type="ARBA" id="ARBA00048552"/>
    </source>
</evidence>
<dbReference type="Gene3D" id="2.40.50.140">
    <property type="entry name" value="Nucleic acid-binding proteins"/>
    <property type="match status" value="1"/>
</dbReference>
<keyword evidence="4 13" id="KW-0240">DNA-directed RNA polymerase</keyword>
<dbReference type="Gene3D" id="1.10.132.30">
    <property type="match status" value="1"/>
</dbReference>
<dbReference type="Pfam" id="PF00623">
    <property type="entry name" value="RNA_pol_Rpb1_2"/>
    <property type="match status" value="1"/>
</dbReference>
<dbReference type="EC" id="2.7.7.6" evidence="13"/>
<keyword evidence="8" id="KW-0862">Zinc</keyword>
<dbReference type="FunCoup" id="J4KNH5">
    <property type="interactions" value="1037"/>
</dbReference>
<evidence type="ECO:0000256" key="9">
    <source>
        <dbReference type="ARBA" id="ARBA00022842"/>
    </source>
</evidence>
<dbReference type="GO" id="GO:0003899">
    <property type="term" value="F:DNA-directed RNA polymerase activity"/>
    <property type="evidence" value="ECO:0007669"/>
    <property type="project" value="UniProtKB-EC"/>
</dbReference>
<dbReference type="InterPro" id="IPR007083">
    <property type="entry name" value="RNA_pol_Rpb1_4"/>
</dbReference>
<feature type="compositionally biased region" description="Acidic residues" evidence="14">
    <location>
        <begin position="1420"/>
        <end position="1429"/>
    </location>
</feature>
<dbReference type="Pfam" id="PF04998">
    <property type="entry name" value="RNA_pol_Rpb1_5"/>
    <property type="match status" value="1"/>
</dbReference>
<evidence type="ECO:0000256" key="5">
    <source>
        <dbReference type="ARBA" id="ARBA00022679"/>
    </source>
</evidence>
<dbReference type="RefSeq" id="XP_008598444.1">
    <property type="nucleotide sequence ID" value="XM_008600222.1"/>
</dbReference>
<dbReference type="InterPro" id="IPR036388">
    <property type="entry name" value="WH-like_DNA-bd_sf"/>
</dbReference>
<dbReference type="Proteomes" id="UP000002762">
    <property type="component" value="Unassembled WGS sequence"/>
</dbReference>
<dbReference type="InterPro" id="IPR012340">
    <property type="entry name" value="NA-bd_OB-fold"/>
</dbReference>
<proteinExistence type="inferred from homology"/>
<keyword evidence="17" id="KW-1185">Reference proteome</keyword>
<dbReference type="Pfam" id="PF01336">
    <property type="entry name" value="tRNA_anti-codon"/>
    <property type="match status" value="1"/>
</dbReference>
<keyword evidence="10 13" id="KW-0804">Transcription</keyword>
<dbReference type="InterPro" id="IPR038120">
    <property type="entry name" value="Rpb1_funnel_sf"/>
</dbReference>
<evidence type="ECO:0000259" key="15">
    <source>
        <dbReference type="SMART" id="SM00663"/>
    </source>
</evidence>
<accession>J4KNH5</accession>
<keyword evidence="6 13" id="KW-0548">Nucleotidyltransferase</keyword>
<gene>
    <name evidence="16" type="ORF">BBA_05125</name>
</gene>
<dbReference type="InterPro" id="IPR007081">
    <property type="entry name" value="RNA_pol_Rpb1_5"/>
</dbReference>
<dbReference type="Gene3D" id="1.10.274.100">
    <property type="entry name" value="RNA polymerase Rpb1, domain 3"/>
    <property type="match status" value="1"/>
</dbReference>
<evidence type="ECO:0000256" key="6">
    <source>
        <dbReference type="ARBA" id="ARBA00022695"/>
    </source>
</evidence>
<protein>
    <recommendedName>
        <fullName evidence="13">DNA-directed RNA polymerase subunit</fullName>
        <ecNumber evidence="13">2.7.7.6</ecNumber>
    </recommendedName>
</protein>
<feature type="domain" description="RNA polymerase N-terminal" evidence="15">
    <location>
        <begin position="364"/>
        <end position="684"/>
    </location>
</feature>
<reference evidence="16 17" key="1">
    <citation type="journal article" date="2012" name="Sci. Rep.">
        <title>Genomic perspectives on the evolution of fungal entomopathogenicity in Beauveria bassiana.</title>
        <authorList>
            <person name="Xiao G."/>
            <person name="Ying S.H."/>
            <person name="Zheng P."/>
            <person name="Wang Z.L."/>
            <person name="Zhang S."/>
            <person name="Xie X.Q."/>
            <person name="Shang Y."/>
            <person name="St Leger R.J."/>
            <person name="Zhao G.P."/>
            <person name="Wang C."/>
            <person name="Feng M.G."/>
        </authorList>
    </citation>
    <scope>NUCLEOTIDE SEQUENCE [LARGE SCALE GENOMIC DNA]</scope>
    <source>
        <strain evidence="16 17">ARSEF 2860</strain>
    </source>
</reference>
<dbReference type="PANTHER" id="PTHR19376:SF11">
    <property type="entry name" value="DNA-DIRECTED RNA POLYMERASE I SUBUNIT RPA1"/>
    <property type="match status" value="1"/>
</dbReference>
<dbReference type="GO" id="GO:0006351">
    <property type="term" value="P:DNA-templated transcription"/>
    <property type="evidence" value="ECO:0007669"/>
    <property type="project" value="InterPro"/>
</dbReference>
<dbReference type="EMBL" id="JH725162">
    <property type="protein sequence ID" value="EJP65714.1"/>
    <property type="molecule type" value="Genomic_DNA"/>
</dbReference>
<comment type="function">
    <text evidence="13">DNA-dependent RNA polymerase catalyzes the transcription of DNA into RNA using the four ribonucleoside triphosphates as substrates.</text>
</comment>
<dbReference type="InterPro" id="IPR044893">
    <property type="entry name" value="RNA_pol_Rpb1_clamp_domain"/>
</dbReference>
<feature type="compositionally biased region" description="Acidic residues" evidence="14">
    <location>
        <begin position="1373"/>
        <end position="1387"/>
    </location>
</feature>
<dbReference type="InterPro" id="IPR007066">
    <property type="entry name" value="RNA_pol_Rpb1_3"/>
</dbReference>
<dbReference type="SUPFAM" id="SSF64484">
    <property type="entry name" value="beta and beta-prime subunits of DNA dependent RNA-polymerase"/>
    <property type="match status" value="1"/>
</dbReference>
<dbReference type="FunFam" id="2.40.40.20:FF:000019">
    <property type="entry name" value="DNA-directed RNA polymerase II subunit RPB1"/>
    <property type="match status" value="1"/>
</dbReference>
<dbReference type="GO" id="GO:0005736">
    <property type="term" value="C:RNA polymerase I complex"/>
    <property type="evidence" value="ECO:0007669"/>
    <property type="project" value="EnsemblFungi"/>
</dbReference>
<evidence type="ECO:0000256" key="3">
    <source>
        <dbReference type="ARBA" id="ARBA00007815"/>
    </source>
</evidence>
<feature type="region of interest" description="Disordered" evidence="14">
    <location>
        <begin position="1341"/>
        <end position="1475"/>
    </location>
</feature>
<evidence type="ECO:0000256" key="8">
    <source>
        <dbReference type="ARBA" id="ARBA00022833"/>
    </source>
</evidence>
<dbReference type="Pfam" id="PF04983">
    <property type="entry name" value="RNA_pol_Rpb1_3"/>
    <property type="match status" value="1"/>
</dbReference>
<evidence type="ECO:0000256" key="1">
    <source>
        <dbReference type="ARBA" id="ARBA00004123"/>
    </source>
</evidence>
<keyword evidence="9" id="KW-0460">Magnesium</keyword>
<dbReference type="Pfam" id="PF04997">
    <property type="entry name" value="RNA_pol_Rpb1_1"/>
    <property type="match status" value="2"/>
</dbReference>
<dbReference type="STRING" id="655819.J4KNH5"/>
<dbReference type="OrthoDB" id="270392at2759"/>
<dbReference type="Gene3D" id="3.30.1490.180">
    <property type="entry name" value="RNA polymerase ii"/>
    <property type="match status" value="1"/>
</dbReference>
<feature type="compositionally biased region" description="Low complexity" evidence="14">
    <location>
        <begin position="1697"/>
        <end position="1706"/>
    </location>
</feature>
<dbReference type="PANTHER" id="PTHR19376">
    <property type="entry name" value="DNA-DIRECTED RNA POLYMERASE"/>
    <property type="match status" value="1"/>
</dbReference>
<evidence type="ECO:0000256" key="10">
    <source>
        <dbReference type="ARBA" id="ARBA00023163"/>
    </source>
</evidence>
<dbReference type="GO" id="GO:0035861">
    <property type="term" value="C:site of double-strand break"/>
    <property type="evidence" value="ECO:0007669"/>
    <property type="project" value="EnsemblFungi"/>
</dbReference>
<dbReference type="GO" id="GO:0003697">
    <property type="term" value="F:single-stranded DNA binding"/>
    <property type="evidence" value="ECO:0007669"/>
    <property type="project" value="EnsemblFungi"/>
</dbReference>
<dbReference type="InterPro" id="IPR015699">
    <property type="entry name" value="DNA-dir_RNA_pol1_lsu_N"/>
</dbReference>
<comment type="similarity">
    <text evidence="3">Belongs to the replication factor A protein 2 family.</text>
</comment>
<dbReference type="CDD" id="cd02735">
    <property type="entry name" value="RNAP_I_Rpa1_C"/>
    <property type="match status" value="1"/>
</dbReference>
<comment type="subcellular location">
    <subcellularLocation>
        <location evidence="1">Nucleus</location>
    </subcellularLocation>
</comment>
<dbReference type="Gene3D" id="1.10.357.120">
    <property type="match status" value="1"/>
</dbReference>
<dbReference type="Gene3D" id="1.10.10.10">
    <property type="entry name" value="Winged helix-like DNA-binding domain superfamily/Winged helix DNA-binding domain"/>
    <property type="match status" value="1"/>
</dbReference>
<evidence type="ECO:0000256" key="13">
    <source>
        <dbReference type="RuleBase" id="RU004279"/>
    </source>
</evidence>
<dbReference type="CDD" id="cd04478">
    <property type="entry name" value="RPA2_DBD_D"/>
    <property type="match status" value="1"/>
</dbReference>
<comment type="catalytic activity">
    <reaction evidence="12 13">
        <text>RNA(n) + a ribonucleoside 5'-triphosphate = RNA(n+1) + diphosphate</text>
        <dbReference type="Rhea" id="RHEA:21248"/>
        <dbReference type="Rhea" id="RHEA-COMP:14527"/>
        <dbReference type="Rhea" id="RHEA-COMP:17342"/>
        <dbReference type="ChEBI" id="CHEBI:33019"/>
        <dbReference type="ChEBI" id="CHEBI:61557"/>
        <dbReference type="ChEBI" id="CHEBI:140395"/>
        <dbReference type="EC" id="2.7.7.6"/>
    </reaction>
</comment>
<feature type="compositionally biased region" description="Acidic residues" evidence="14">
    <location>
        <begin position="1447"/>
        <end position="1464"/>
    </location>
</feature>
<dbReference type="SUPFAM" id="SSF46785">
    <property type="entry name" value="Winged helix' DNA-binding domain"/>
    <property type="match status" value="1"/>
</dbReference>
<dbReference type="InterPro" id="IPR006592">
    <property type="entry name" value="RNA_pol_N"/>
</dbReference>
<dbReference type="Gene3D" id="2.40.40.20">
    <property type="match status" value="1"/>
</dbReference>
<dbReference type="Gene3D" id="4.10.860.120">
    <property type="entry name" value="RNA polymerase II, clamp domain"/>
    <property type="match status" value="1"/>
</dbReference>
<name>J4KNH5_BEAB2</name>
<organism evidence="16 17">
    <name type="scientific">Beauveria bassiana (strain ARSEF 2860)</name>
    <name type="common">White muscardine disease fungus</name>
    <name type="synonym">Tritirachium shiotae</name>
    <dbReference type="NCBI Taxonomy" id="655819"/>
    <lineage>
        <taxon>Eukaryota</taxon>
        <taxon>Fungi</taxon>
        <taxon>Dikarya</taxon>
        <taxon>Ascomycota</taxon>
        <taxon>Pezizomycotina</taxon>
        <taxon>Sordariomycetes</taxon>
        <taxon>Hypocreomycetidae</taxon>
        <taxon>Hypocreales</taxon>
        <taxon>Cordycipitaceae</taxon>
        <taxon>Beauveria</taxon>
    </lineage>
</organism>
<evidence type="ECO:0000256" key="11">
    <source>
        <dbReference type="ARBA" id="ARBA00023242"/>
    </source>
</evidence>
<dbReference type="InterPro" id="IPR004365">
    <property type="entry name" value="NA-bd_OB_tRNA"/>
</dbReference>
<dbReference type="Pfam" id="PF08784">
    <property type="entry name" value="RPA_C"/>
    <property type="match status" value="1"/>
</dbReference>
<dbReference type="InterPro" id="IPR007080">
    <property type="entry name" value="RNA_pol_Rpb1_1"/>
</dbReference>
<evidence type="ECO:0000256" key="2">
    <source>
        <dbReference type="ARBA" id="ARBA00006460"/>
    </source>
</evidence>
<dbReference type="InterPro" id="IPR014892">
    <property type="entry name" value="RPA_C"/>
</dbReference>
<feature type="region of interest" description="Disordered" evidence="14">
    <location>
        <begin position="1688"/>
        <end position="1711"/>
    </location>
</feature>
<dbReference type="FunFam" id="4.10.860.120:FF:000006">
    <property type="entry name" value="DNA-directed RNA polymerase subunit"/>
    <property type="match status" value="1"/>
</dbReference>
<comment type="similarity">
    <text evidence="2 13">Belongs to the RNA polymerase beta' chain family.</text>
</comment>